<comment type="caution">
    <text evidence="3">The sequence shown here is derived from an EMBL/GenBank/DDBJ whole genome shotgun (WGS) entry which is preliminary data.</text>
</comment>
<evidence type="ECO:0000313" key="3">
    <source>
        <dbReference type="EMBL" id="MFC3759690.1"/>
    </source>
</evidence>
<keyword evidence="2" id="KW-0472">Membrane</keyword>
<accession>A0ABV7Y7P2</accession>
<keyword evidence="2" id="KW-0812">Transmembrane</keyword>
<keyword evidence="2" id="KW-1133">Transmembrane helix</keyword>
<gene>
    <name evidence="3" type="ORF">ACFOUW_02470</name>
</gene>
<protein>
    <submittedName>
        <fullName evidence="3">Uncharacterized protein</fullName>
    </submittedName>
</protein>
<feature type="region of interest" description="Disordered" evidence="1">
    <location>
        <begin position="33"/>
        <end position="60"/>
    </location>
</feature>
<feature type="compositionally biased region" description="Basic and acidic residues" evidence="1">
    <location>
        <begin position="35"/>
        <end position="50"/>
    </location>
</feature>
<feature type="transmembrane region" description="Helical" evidence="2">
    <location>
        <begin position="6"/>
        <end position="28"/>
    </location>
</feature>
<evidence type="ECO:0000256" key="1">
    <source>
        <dbReference type="SAM" id="MobiDB-lite"/>
    </source>
</evidence>
<dbReference type="EMBL" id="JBHRZH010000002">
    <property type="protein sequence ID" value="MFC3759690.1"/>
    <property type="molecule type" value="Genomic_DNA"/>
</dbReference>
<name>A0ABV7Y7P2_9ACTN</name>
<organism evidence="3 4">
    <name type="scientific">Tenggerimyces flavus</name>
    <dbReference type="NCBI Taxonomy" id="1708749"/>
    <lineage>
        <taxon>Bacteria</taxon>
        <taxon>Bacillati</taxon>
        <taxon>Actinomycetota</taxon>
        <taxon>Actinomycetes</taxon>
        <taxon>Propionibacteriales</taxon>
        <taxon>Nocardioidaceae</taxon>
        <taxon>Tenggerimyces</taxon>
    </lineage>
</organism>
<evidence type="ECO:0000256" key="2">
    <source>
        <dbReference type="SAM" id="Phobius"/>
    </source>
</evidence>
<dbReference type="RefSeq" id="WP_205121839.1">
    <property type="nucleotide sequence ID" value="NZ_JAFBCM010000001.1"/>
</dbReference>
<proteinExistence type="predicted"/>
<sequence length="60" mass="6524">MFTSGLHVVGIVSAIFYVALVILAVWALRHVQNSHGHDSDPRSRSQKAELEPEAASPTRA</sequence>
<dbReference type="Proteomes" id="UP001595699">
    <property type="component" value="Unassembled WGS sequence"/>
</dbReference>
<evidence type="ECO:0000313" key="4">
    <source>
        <dbReference type="Proteomes" id="UP001595699"/>
    </source>
</evidence>
<keyword evidence="4" id="KW-1185">Reference proteome</keyword>
<reference evidence="4" key="1">
    <citation type="journal article" date="2019" name="Int. J. Syst. Evol. Microbiol.">
        <title>The Global Catalogue of Microorganisms (GCM) 10K type strain sequencing project: providing services to taxonomists for standard genome sequencing and annotation.</title>
        <authorList>
            <consortium name="The Broad Institute Genomics Platform"/>
            <consortium name="The Broad Institute Genome Sequencing Center for Infectious Disease"/>
            <person name="Wu L."/>
            <person name="Ma J."/>
        </authorList>
    </citation>
    <scope>NUCLEOTIDE SEQUENCE [LARGE SCALE GENOMIC DNA]</scope>
    <source>
        <strain evidence="4">CGMCC 4.7241</strain>
    </source>
</reference>